<feature type="transmembrane region" description="Helical" evidence="1">
    <location>
        <begin position="85"/>
        <end position="108"/>
    </location>
</feature>
<organism evidence="3 4">
    <name type="scientific">Mucilaginibacter corticis</name>
    <dbReference type="NCBI Taxonomy" id="2597670"/>
    <lineage>
        <taxon>Bacteria</taxon>
        <taxon>Pseudomonadati</taxon>
        <taxon>Bacteroidota</taxon>
        <taxon>Sphingobacteriia</taxon>
        <taxon>Sphingobacteriales</taxon>
        <taxon>Sphingobacteriaceae</taxon>
        <taxon>Mucilaginibacter</taxon>
    </lineage>
</organism>
<feature type="transmembrane region" description="Helical" evidence="1">
    <location>
        <begin position="12"/>
        <end position="30"/>
    </location>
</feature>
<dbReference type="Pfam" id="PF06580">
    <property type="entry name" value="His_kinase"/>
    <property type="match status" value="1"/>
</dbReference>
<sequence length="352" mass="40311">MKYFRFARWDYLVLVLSVYPFMIIVAYLILGDDYFTPVTFFYATLLALPVSTASWVTHIMTANFLRDLLPSHTSTTKRILIQLPIYFILTQIGICFGTYLVFHLVHLAHEPMSWQSFKPLIYAGFILNVIATSSHEGMILFDKWKISLVETEQLKKINLQRQLDSLKSQVNPHFLFNSLNCLSALINTDPPKASEFLDEMSKVYRYLLRSNDTELTTLTSELQFAHSFFHMLKTRYGGGIALHVDVNQDYNDYLLPPLTLQLLIENAVKHNMILKDQPLIIKVFTSAGGVLTVTNNLQKKNSKILSNKVGLQNIATKYQLLHHVDIDIKNGPDDFSVTVPLIKNQVYESINS</sequence>
<dbReference type="InterPro" id="IPR050640">
    <property type="entry name" value="Bact_2-comp_sensor_kinase"/>
</dbReference>
<gene>
    <name evidence="3" type="ORF">FO440_00070</name>
</gene>
<dbReference type="EMBL" id="VLPK01000001">
    <property type="protein sequence ID" value="TSJ42623.1"/>
    <property type="molecule type" value="Genomic_DNA"/>
</dbReference>
<dbReference type="GO" id="GO:0016020">
    <property type="term" value="C:membrane"/>
    <property type="evidence" value="ECO:0007669"/>
    <property type="project" value="InterPro"/>
</dbReference>
<feature type="domain" description="Signal transduction histidine kinase internal region" evidence="2">
    <location>
        <begin position="162"/>
        <end position="237"/>
    </location>
</feature>
<name>A0A556MRT8_9SPHI</name>
<protein>
    <recommendedName>
        <fullName evidence="2">Signal transduction histidine kinase internal region domain-containing protein</fullName>
    </recommendedName>
</protein>
<evidence type="ECO:0000256" key="1">
    <source>
        <dbReference type="SAM" id="Phobius"/>
    </source>
</evidence>
<dbReference type="InterPro" id="IPR010559">
    <property type="entry name" value="Sig_transdc_His_kin_internal"/>
</dbReference>
<dbReference type="Proteomes" id="UP000318733">
    <property type="component" value="Unassembled WGS sequence"/>
</dbReference>
<feature type="transmembrane region" description="Helical" evidence="1">
    <location>
        <begin position="42"/>
        <end position="65"/>
    </location>
</feature>
<dbReference type="PANTHER" id="PTHR34220:SF7">
    <property type="entry name" value="SENSOR HISTIDINE KINASE YPDA"/>
    <property type="match status" value="1"/>
</dbReference>
<evidence type="ECO:0000259" key="2">
    <source>
        <dbReference type="Pfam" id="PF06580"/>
    </source>
</evidence>
<dbReference type="OrthoDB" id="9809908at2"/>
<accession>A0A556MRT8</accession>
<dbReference type="GO" id="GO:0000155">
    <property type="term" value="F:phosphorelay sensor kinase activity"/>
    <property type="evidence" value="ECO:0007669"/>
    <property type="project" value="InterPro"/>
</dbReference>
<keyword evidence="1" id="KW-1133">Transmembrane helix</keyword>
<evidence type="ECO:0000313" key="4">
    <source>
        <dbReference type="Proteomes" id="UP000318733"/>
    </source>
</evidence>
<dbReference type="AlphaFoldDB" id="A0A556MRT8"/>
<keyword evidence="1" id="KW-0472">Membrane</keyword>
<dbReference type="RefSeq" id="WP_144246194.1">
    <property type="nucleotide sequence ID" value="NZ_VLPK01000001.1"/>
</dbReference>
<dbReference type="PANTHER" id="PTHR34220">
    <property type="entry name" value="SENSOR HISTIDINE KINASE YPDA"/>
    <property type="match status" value="1"/>
</dbReference>
<reference evidence="3 4" key="1">
    <citation type="submission" date="2019-07" db="EMBL/GenBank/DDBJ databases">
        <authorList>
            <person name="Huq M.A."/>
        </authorList>
    </citation>
    <scope>NUCLEOTIDE SEQUENCE [LARGE SCALE GENOMIC DNA]</scope>
    <source>
        <strain evidence="3 4">MAH-19</strain>
    </source>
</reference>
<evidence type="ECO:0000313" key="3">
    <source>
        <dbReference type="EMBL" id="TSJ42623.1"/>
    </source>
</evidence>
<keyword evidence="1" id="KW-0812">Transmembrane</keyword>
<keyword evidence="4" id="KW-1185">Reference proteome</keyword>
<proteinExistence type="predicted"/>
<comment type="caution">
    <text evidence="3">The sequence shown here is derived from an EMBL/GenBank/DDBJ whole genome shotgun (WGS) entry which is preliminary data.</text>
</comment>